<dbReference type="AlphaFoldDB" id="A0A9W6YVZ8"/>
<protein>
    <submittedName>
        <fullName evidence="12">Unnamed protein product</fullName>
    </submittedName>
</protein>
<dbReference type="InterPro" id="IPR023395">
    <property type="entry name" value="MCP_dom_sf"/>
</dbReference>
<evidence type="ECO:0000256" key="10">
    <source>
        <dbReference type="RuleBase" id="RU000488"/>
    </source>
</evidence>
<dbReference type="EMBL" id="BSXU01000645">
    <property type="protein sequence ID" value="GMG21378.1"/>
    <property type="molecule type" value="Genomic_DNA"/>
</dbReference>
<evidence type="ECO:0000256" key="2">
    <source>
        <dbReference type="ARBA" id="ARBA00006375"/>
    </source>
</evidence>
<accession>A0A9W6YVZ8</accession>
<dbReference type="InterPro" id="IPR018108">
    <property type="entry name" value="MCP_transmembrane"/>
</dbReference>
<dbReference type="PROSITE" id="PS50920">
    <property type="entry name" value="SOLCAR"/>
    <property type="match status" value="1"/>
</dbReference>
<evidence type="ECO:0000256" key="1">
    <source>
        <dbReference type="ARBA" id="ARBA00004225"/>
    </source>
</evidence>
<comment type="caution">
    <text evidence="12">The sequence shown here is derived from an EMBL/GenBank/DDBJ whole genome shotgun (WGS) entry which is preliminary data.</text>
</comment>
<evidence type="ECO:0000256" key="4">
    <source>
        <dbReference type="ARBA" id="ARBA00022692"/>
    </source>
</evidence>
<feature type="compositionally biased region" description="Low complexity" evidence="11">
    <location>
        <begin position="157"/>
        <end position="171"/>
    </location>
</feature>
<evidence type="ECO:0000256" key="5">
    <source>
        <dbReference type="ARBA" id="ARBA00022737"/>
    </source>
</evidence>
<evidence type="ECO:0000256" key="6">
    <source>
        <dbReference type="ARBA" id="ARBA00022989"/>
    </source>
</evidence>
<comment type="subcellular location">
    <subcellularLocation>
        <location evidence="1">Mitochondrion membrane</location>
        <topology evidence="1">Multi-pass membrane protein</topology>
    </subcellularLocation>
</comment>
<evidence type="ECO:0000256" key="9">
    <source>
        <dbReference type="PROSITE-ProRule" id="PRU00282"/>
    </source>
</evidence>
<dbReference type="Gene3D" id="1.50.40.10">
    <property type="entry name" value="Mitochondrial carrier domain"/>
    <property type="match status" value="1"/>
</dbReference>
<reference evidence="12" key="1">
    <citation type="submission" date="2023-04" db="EMBL/GenBank/DDBJ databases">
        <title>Ambrosiozyma monospora NBRC 1965.</title>
        <authorList>
            <person name="Ichikawa N."/>
            <person name="Sato H."/>
            <person name="Tonouchi N."/>
        </authorList>
    </citation>
    <scope>NUCLEOTIDE SEQUENCE</scope>
    <source>
        <strain evidence="12">NBRC 1965</strain>
    </source>
</reference>
<keyword evidence="7" id="KW-0496">Mitochondrion</keyword>
<gene>
    <name evidence="12" type="ORF">Amon01_000194800</name>
</gene>
<evidence type="ECO:0000313" key="12">
    <source>
        <dbReference type="EMBL" id="GMG21378.1"/>
    </source>
</evidence>
<evidence type="ECO:0000256" key="3">
    <source>
        <dbReference type="ARBA" id="ARBA00022448"/>
    </source>
</evidence>
<keyword evidence="8 9" id="KW-0472">Membrane</keyword>
<dbReference type="OrthoDB" id="44467at2759"/>
<keyword evidence="4 9" id="KW-0812">Transmembrane</keyword>
<dbReference type="GO" id="GO:0031966">
    <property type="term" value="C:mitochondrial membrane"/>
    <property type="evidence" value="ECO:0007669"/>
    <property type="project" value="UniProtKB-SubCell"/>
</dbReference>
<keyword evidence="5" id="KW-0677">Repeat</keyword>
<evidence type="ECO:0000256" key="7">
    <source>
        <dbReference type="ARBA" id="ARBA00023128"/>
    </source>
</evidence>
<dbReference type="PANTHER" id="PTHR45788:SF5">
    <property type="entry name" value="AFR253WP"/>
    <property type="match status" value="1"/>
</dbReference>
<proteinExistence type="inferred from homology"/>
<evidence type="ECO:0000313" key="13">
    <source>
        <dbReference type="Proteomes" id="UP001165063"/>
    </source>
</evidence>
<dbReference type="InterPro" id="IPR049563">
    <property type="entry name" value="TXTP-like"/>
</dbReference>
<dbReference type="PANTHER" id="PTHR45788">
    <property type="entry name" value="SUCCINATE/FUMARATE MITOCHONDRIAL TRANSPORTER-RELATED"/>
    <property type="match status" value="1"/>
</dbReference>
<comment type="similarity">
    <text evidence="2 10">Belongs to the mitochondrial carrier (TC 2.A.29) family.</text>
</comment>
<evidence type="ECO:0000256" key="8">
    <source>
        <dbReference type="ARBA" id="ARBA00023136"/>
    </source>
</evidence>
<sequence>MDPIPPHNDQTDLVTAMLGGAISGAVTTALTYPFEYIKVTSQIENRGLIKVAAELPMNQVRPLFTGCGTLALGNALKGCSRMLVFNAMSNFMSSNERGQTSAPRVVTAGLLTGALESLWVIPFESMKTRLIENSMYLQGMKVELPGYAKTHDSSLGHHQQPQHTHSQSAHSRGTKTTKRPVNPGVVDSRNPRFKAIEYYKKYPSTTFPKIMKEIYATQGLRGFKQGSLMTIFRQCMNSMVWYSSYNSFQQLIDPTRDSITELELLGMGFASSCAVVAITQPIDLLKTRMQTRDYRIIYRDVMTYW</sequence>
<keyword evidence="3 10" id="KW-0813">Transport</keyword>
<dbReference type="SUPFAM" id="SSF103506">
    <property type="entry name" value="Mitochondrial carrier"/>
    <property type="match status" value="1"/>
</dbReference>
<dbReference type="Pfam" id="PF00153">
    <property type="entry name" value="Mito_carr"/>
    <property type="match status" value="2"/>
</dbReference>
<name>A0A9W6YVZ8_AMBMO</name>
<keyword evidence="13" id="KW-1185">Reference proteome</keyword>
<feature type="repeat" description="Solcar" evidence="9">
    <location>
        <begin position="11"/>
        <end position="91"/>
    </location>
</feature>
<feature type="region of interest" description="Disordered" evidence="11">
    <location>
        <begin position="148"/>
        <end position="188"/>
    </location>
</feature>
<keyword evidence="6" id="KW-1133">Transmembrane helix</keyword>
<dbReference type="GO" id="GO:0071913">
    <property type="term" value="F:citrate secondary active transmembrane transporter activity"/>
    <property type="evidence" value="ECO:0007669"/>
    <property type="project" value="TreeGrafter"/>
</dbReference>
<dbReference type="GO" id="GO:0006843">
    <property type="term" value="P:mitochondrial citrate transmembrane transport"/>
    <property type="evidence" value="ECO:0007669"/>
    <property type="project" value="TreeGrafter"/>
</dbReference>
<dbReference type="Proteomes" id="UP001165063">
    <property type="component" value="Unassembled WGS sequence"/>
</dbReference>
<evidence type="ECO:0000256" key="11">
    <source>
        <dbReference type="SAM" id="MobiDB-lite"/>
    </source>
</evidence>
<organism evidence="12 13">
    <name type="scientific">Ambrosiozyma monospora</name>
    <name type="common">Yeast</name>
    <name type="synonym">Endomycopsis monosporus</name>
    <dbReference type="NCBI Taxonomy" id="43982"/>
    <lineage>
        <taxon>Eukaryota</taxon>
        <taxon>Fungi</taxon>
        <taxon>Dikarya</taxon>
        <taxon>Ascomycota</taxon>
        <taxon>Saccharomycotina</taxon>
        <taxon>Pichiomycetes</taxon>
        <taxon>Pichiales</taxon>
        <taxon>Pichiaceae</taxon>
        <taxon>Ambrosiozyma</taxon>
    </lineage>
</organism>